<organism evidence="3 4">
    <name type="scientific">Marine Group I thaumarchaeote SCGC AAA799-E16</name>
    <dbReference type="NCBI Taxonomy" id="1502292"/>
    <lineage>
        <taxon>Archaea</taxon>
        <taxon>Nitrososphaerota</taxon>
        <taxon>Marine Group I</taxon>
    </lineage>
</organism>
<keyword evidence="2" id="KW-0802">TPR repeat</keyword>
<dbReference type="InterPro" id="IPR011990">
    <property type="entry name" value="TPR-like_helical_dom_sf"/>
</dbReference>
<evidence type="ECO:0000256" key="2">
    <source>
        <dbReference type="ARBA" id="ARBA00022803"/>
    </source>
</evidence>
<dbReference type="Gene3D" id="1.25.40.10">
    <property type="entry name" value="Tetratricopeptide repeat domain"/>
    <property type="match status" value="1"/>
</dbReference>
<dbReference type="Pfam" id="PF14559">
    <property type="entry name" value="TPR_19"/>
    <property type="match status" value="1"/>
</dbReference>
<protein>
    <submittedName>
        <fullName evidence="3">Lipoprotein NlpI</fullName>
    </submittedName>
</protein>
<accession>A0A081S7C4</accession>
<dbReference type="EMBL" id="JNVL01000005">
    <property type="protein sequence ID" value="KER06827.1"/>
    <property type="molecule type" value="Genomic_DNA"/>
</dbReference>
<dbReference type="SUPFAM" id="SSF48452">
    <property type="entry name" value="TPR-like"/>
    <property type="match status" value="1"/>
</dbReference>
<dbReference type="InterPro" id="IPR051685">
    <property type="entry name" value="Ycf3/AcsC/BcsC/TPR_MFPF"/>
</dbReference>
<gene>
    <name evidence="3" type="primary">nlpI</name>
    <name evidence="3" type="ORF">AAA799E16_00554</name>
</gene>
<keyword evidence="4" id="KW-1185">Reference proteome</keyword>
<keyword evidence="1" id="KW-0677">Repeat</keyword>
<dbReference type="Proteomes" id="UP000028027">
    <property type="component" value="Unassembled WGS sequence"/>
</dbReference>
<evidence type="ECO:0000313" key="4">
    <source>
        <dbReference type="Proteomes" id="UP000028027"/>
    </source>
</evidence>
<name>A0A081S7C4_9ARCH</name>
<reference evidence="3 4" key="1">
    <citation type="submission" date="2014-06" db="EMBL/GenBank/DDBJ databases">
        <authorList>
            <person name="Ngugi D.K."/>
            <person name="Blom J."/>
            <person name="Alam I."/>
            <person name="Rashid M."/>
            <person name="Ba Alawi W."/>
            <person name="Zhang G."/>
            <person name="Hikmawan T."/>
            <person name="Guan Y."/>
            <person name="Antunes A."/>
            <person name="Siam R."/>
            <person name="Eldorry H."/>
            <person name="Bajic V."/>
            <person name="Stingl U."/>
        </authorList>
    </citation>
    <scope>NUCLEOTIDE SEQUENCE [LARGE SCALE GENOMIC DNA]</scope>
    <source>
        <strain evidence="3">SCGC AAA799-E16</strain>
    </source>
</reference>
<dbReference type="PANTHER" id="PTHR44943">
    <property type="entry name" value="CELLULOSE SYNTHASE OPERON PROTEIN C"/>
    <property type="match status" value="1"/>
</dbReference>
<sequence length="126" mass="14468">MSIDKGKSEGGEHDYSNDDELWALVDGFDDLPEDTSFEMAINYYDNALKIKPDHPVLLYRKGGFLCDADNYEEAIKIMDKILEIDSRYVDALFLKSKILSVIGKTEESKECKDRAEKMKEVLFCNQ</sequence>
<keyword evidence="3" id="KW-0449">Lipoprotein</keyword>
<comment type="caution">
    <text evidence="3">The sequence shown here is derived from an EMBL/GenBank/DDBJ whole genome shotgun (WGS) entry which is preliminary data.</text>
</comment>
<evidence type="ECO:0000313" key="3">
    <source>
        <dbReference type="EMBL" id="KER06827.1"/>
    </source>
</evidence>
<dbReference type="AlphaFoldDB" id="A0A081S7C4"/>
<proteinExistence type="predicted"/>
<dbReference type="PANTHER" id="PTHR44943:SF8">
    <property type="entry name" value="TPR REPEAT-CONTAINING PROTEIN MJ0263"/>
    <property type="match status" value="1"/>
</dbReference>
<evidence type="ECO:0000256" key="1">
    <source>
        <dbReference type="ARBA" id="ARBA00022737"/>
    </source>
</evidence>